<accession>A0A2X0PJP8</accession>
<reference evidence="1 2" key="1">
    <citation type="submission" date="2016-11" db="EMBL/GenBank/DDBJ databases">
        <authorList>
            <person name="Jaros S."/>
            <person name="Januszkiewicz K."/>
            <person name="Wedrychowicz H."/>
        </authorList>
    </citation>
    <scope>NUCLEOTIDE SEQUENCE [LARGE SCALE GENOMIC DNA]</scope>
</reference>
<keyword evidence="2" id="KW-1185">Reference proteome</keyword>
<evidence type="ECO:0000313" key="1">
    <source>
        <dbReference type="EMBL" id="SGZ12807.1"/>
    </source>
</evidence>
<dbReference type="AlphaFoldDB" id="A0A2X0PJP8"/>
<gene>
    <name evidence="1" type="primary">BQ5605_C028g10527</name>
    <name evidence="1" type="ORF">BQ5605_C028G10527</name>
</gene>
<evidence type="ECO:0000313" key="2">
    <source>
        <dbReference type="Proteomes" id="UP000249464"/>
    </source>
</evidence>
<dbReference type="EMBL" id="FQNC01000080">
    <property type="protein sequence ID" value="SGZ12807.1"/>
    <property type="molecule type" value="Genomic_DNA"/>
</dbReference>
<protein>
    <submittedName>
        <fullName evidence="1">BQ5605_C028g10527 protein</fullName>
    </submittedName>
</protein>
<dbReference type="Proteomes" id="UP000249464">
    <property type="component" value="Unassembled WGS sequence"/>
</dbReference>
<sequence length="113" mass="12620">MRAHSTCWDSCVLHSQDYLAVGEASDRVFHCITPLYHKIRAKSTPTAEFPSIRTLTRGCLADADLVIYHTDACLRNADDRGRGRVLARLDWGASHHFYCRPGTPTRGSSLQSC</sequence>
<name>A0A2X0PJP8_9BASI</name>
<proteinExistence type="predicted"/>
<organism evidence="1 2">
    <name type="scientific">Microbotryum silenes-dioicae</name>
    <dbReference type="NCBI Taxonomy" id="796604"/>
    <lineage>
        <taxon>Eukaryota</taxon>
        <taxon>Fungi</taxon>
        <taxon>Dikarya</taxon>
        <taxon>Basidiomycota</taxon>
        <taxon>Pucciniomycotina</taxon>
        <taxon>Microbotryomycetes</taxon>
        <taxon>Microbotryales</taxon>
        <taxon>Microbotryaceae</taxon>
        <taxon>Microbotryum</taxon>
    </lineage>
</organism>